<dbReference type="PANTHER" id="PTHR30024">
    <property type="entry name" value="ALIPHATIC SULFONATES-BINDING PROTEIN-RELATED"/>
    <property type="match status" value="1"/>
</dbReference>
<reference evidence="6" key="1">
    <citation type="journal article" date="2012" name="Science">
        <title>The Paleozoic origin of enzymatic lignin decomposition reconstructed from 31 fungal genomes.</title>
        <authorList>
            <person name="Floudas D."/>
            <person name="Binder M."/>
            <person name="Riley R."/>
            <person name="Barry K."/>
            <person name="Blanchette R.A."/>
            <person name="Henrissat B."/>
            <person name="Martinez A.T."/>
            <person name="Otillar R."/>
            <person name="Spatafora J.W."/>
            <person name="Yadav J.S."/>
            <person name="Aerts A."/>
            <person name="Benoit I."/>
            <person name="Boyd A."/>
            <person name="Carlson A."/>
            <person name="Copeland A."/>
            <person name="Coutinho P.M."/>
            <person name="de Vries R.P."/>
            <person name="Ferreira P."/>
            <person name="Findley K."/>
            <person name="Foster B."/>
            <person name="Gaskell J."/>
            <person name="Glotzer D."/>
            <person name="Gorecki P."/>
            <person name="Heitman J."/>
            <person name="Hesse C."/>
            <person name="Hori C."/>
            <person name="Igarashi K."/>
            <person name="Jurgens J.A."/>
            <person name="Kallen N."/>
            <person name="Kersten P."/>
            <person name="Kohler A."/>
            <person name="Kuees U."/>
            <person name="Kumar T.K.A."/>
            <person name="Kuo A."/>
            <person name="LaButti K."/>
            <person name="Larrondo L.F."/>
            <person name="Lindquist E."/>
            <person name="Ling A."/>
            <person name="Lombard V."/>
            <person name="Lucas S."/>
            <person name="Lundell T."/>
            <person name="Martin R."/>
            <person name="McLaughlin D.J."/>
            <person name="Morgenstern I."/>
            <person name="Morin E."/>
            <person name="Murat C."/>
            <person name="Nagy L.G."/>
            <person name="Nolan M."/>
            <person name="Ohm R.A."/>
            <person name="Patyshakuliyeva A."/>
            <person name="Rokas A."/>
            <person name="Ruiz-Duenas F.J."/>
            <person name="Sabat G."/>
            <person name="Salamov A."/>
            <person name="Samejima M."/>
            <person name="Schmutz J."/>
            <person name="Slot J.C."/>
            <person name="St John F."/>
            <person name="Stenlid J."/>
            <person name="Sun H."/>
            <person name="Sun S."/>
            <person name="Syed K."/>
            <person name="Tsang A."/>
            <person name="Wiebenga A."/>
            <person name="Young D."/>
            <person name="Pisabarro A."/>
            <person name="Eastwood D.C."/>
            <person name="Martin F."/>
            <person name="Cullen D."/>
            <person name="Grigoriev I.V."/>
            <person name="Hibbett D.S."/>
        </authorList>
    </citation>
    <scope>NUCLEOTIDE SEQUENCE [LARGE SCALE GENOMIC DNA]</scope>
    <source>
        <strain evidence="6">RWD-64-598 SS2</strain>
    </source>
</reference>
<dbReference type="Proteomes" id="UP000053558">
    <property type="component" value="Unassembled WGS sequence"/>
</dbReference>
<dbReference type="SUPFAM" id="SSF53850">
    <property type="entry name" value="Periplasmic binding protein-like II"/>
    <property type="match status" value="1"/>
</dbReference>
<dbReference type="Pfam" id="PF22384">
    <property type="entry name" value="PBP2_Ca3427_like"/>
    <property type="match status" value="1"/>
</dbReference>
<organism evidence="5 6">
    <name type="scientific">Coniophora puteana (strain RWD-64-598)</name>
    <name type="common">Brown rot fungus</name>
    <dbReference type="NCBI Taxonomy" id="741705"/>
    <lineage>
        <taxon>Eukaryota</taxon>
        <taxon>Fungi</taxon>
        <taxon>Dikarya</taxon>
        <taxon>Basidiomycota</taxon>
        <taxon>Agaricomycotina</taxon>
        <taxon>Agaricomycetes</taxon>
        <taxon>Agaricomycetidae</taxon>
        <taxon>Boletales</taxon>
        <taxon>Coniophorineae</taxon>
        <taxon>Coniophoraceae</taxon>
        <taxon>Coniophora</taxon>
    </lineage>
</organism>
<gene>
    <name evidence="5" type="ORF">CONPUDRAFT_142444</name>
</gene>
<dbReference type="InterPro" id="IPR054364">
    <property type="entry name" value="Ca3427-like_PBP2"/>
</dbReference>
<comment type="caution">
    <text evidence="5">The sequence shown here is derived from an EMBL/GenBank/DDBJ whole genome shotgun (WGS) entry which is preliminary data.</text>
</comment>
<evidence type="ECO:0000256" key="1">
    <source>
        <dbReference type="ARBA" id="ARBA00004418"/>
    </source>
</evidence>
<keyword evidence="3" id="KW-0732">Signal</keyword>
<dbReference type="KEGG" id="cput:CONPUDRAFT_142444"/>
<evidence type="ECO:0000313" key="5">
    <source>
        <dbReference type="EMBL" id="EIW83946.1"/>
    </source>
</evidence>
<feature type="domain" description="Ca3427-like PBP 2" evidence="4">
    <location>
        <begin position="121"/>
        <end position="195"/>
    </location>
</feature>
<evidence type="ECO:0000256" key="2">
    <source>
        <dbReference type="ARBA" id="ARBA00010742"/>
    </source>
</evidence>
<dbReference type="GO" id="GO:0042597">
    <property type="term" value="C:periplasmic space"/>
    <property type="evidence" value="ECO:0007669"/>
    <property type="project" value="UniProtKB-SubCell"/>
</dbReference>
<dbReference type="AlphaFoldDB" id="A0A5M3MY37"/>
<sequence length="349" mass="38022">MVLKIGYVREHFATPLLQYYAEQPKDNAGKPTIFELDETGDGTGKLIKNLKAGEIDIAVQAHVVDSGLTESLIKGIVDGSKEGSEAYKIVGLYVTSPLRWAVITGNAGGKPKYKDISELDAIAKSSEGKIRVGISRPGSGSQNMAYVLAHNRGWHADKLEWIENGKVDPLMASVNAPKGDANATDIFMWEWITTRAAARPEGATRHDNLKVHFVDEVLTPWPSWLIVASTKTIAGTASADAVKAFLEGLNKHIRAFSLDKTLDGPNFEFLKKNFSTHTDEDLQASPGSATDVREWLGKVSYPESCLDVPSDLIQKTLKGLEDAKALQLPSGGYPDSMFLGSFEEFVTRT</sequence>
<evidence type="ECO:0000256" key="3">
    <source>
        <dbReference type="ARBA" id="ARBA00022729"/>
    </source>
</evidence>
<dbReference type="PANTHER" id="PTHR30024:SF47">
    <property type="entry name" value="TAURINE-BINDING PERIPLASMIC PROTEIN"/>
    <property type="match status" value="1"/>
</dbReference>
<dbReference type="OrthoDB" id="1363at2759"/>
<proteinExistence type="inferred from homology"/>
<evidence type="ECO:0000259" key="4">
    <source>
        <dbReference type="Pfam" id="PF22384"/>
    </source>
</evidence>
<comment type="subcellular location">
    <subcellularLocation>
        <location evidence="1">Periplasm</location>
    </subcellularLocation>
</comment>
<evidence type="ECO:0000313" key="6">
    <source>
        <dbReference type="Proteomes" id="UP000053558"/>
    </source>
</evidence>
<dbReference type="RefSeq" id="XP_007765793.1">
    <property type="nucleotide sequence ID" value="XM_007767603.1"/>
</dbReference>
<name>A0A5M3MY37_CONPW</name>
<keyword evidence="6" id="KW-1185">Reference proteome</keyword>
<dbReference type="OMA" id="WGRANIE"/>
<dbReference type="Gene3D" id="3.40.190.10">
    <property type="entry name" value="Periplasmic binding protein-like II"/>
    <property type="match status" value="2"/>
</dbReference>
<dbReference type="EMBL" id="JH711575">
    <property type="protein sequence ID" value="EIW83946.1"/>
    <property type="molecule type" value="Genomic_DNA"/>
</dbReference>
<dbReference type="GeneID" id="19201746"/>
<accession>A0A5M3MY37</accession>
<comment type="similarity">
    <text evidence="2">Belongs to the bacterial solute-binding protein SsuA/TauA family.</text>
</comment>
<protein>
    <recommendedName>
        <fullName evidence="4">Ca3427-like PBP 2 domain-containing protein</fullName>
    </recommendedName>
</protein>